<gene>
    <name evidence="1" type="ordered locus">Minf_0860</name>
</gene>
<dbReference type="Proteomes" id="UP000009149">
    <property type="component" value="Chromosome"/>
</dbReference>
<accession>B3E1B9</accession>
<dbReference type="AlphaFoldDB" id="B3E1B9"/>
<name>B3E1B9_METI4</name>
<sequence length="34" mass="3884">MVAVFFAPSPFQLFLKLYGLPQQITAQFLLLVEL</sequence>
<organism evidence="1 2">
    <name type="scientific">Methylacidiphilum infernorum (isolate V4)</name>
    <name type="common">Methylokorus infernorum (strain V4)</name>
    <dbReference type="NCBI Taxonomy" id="481448"/>
    <lineage>
        <taxon>Bacteria</taxon>
        <taxon>Pseudomonadati</taxon>
        <taxon>Verrucomicrobiota</taxon>
        <taxon>Methylacidiphilae</taxon>
        <taxon>Methylacidiphilales</taxon>
        <taxon>Methylacidiphilaceae</taxon>
        <taxon>Methylacidiphilum (ex Ratnadevi et al. 2023)</taxon>
    </lineage>
</organism>
<dbReference type="HOGENOM" id="CLU_3374607_0_0_0"/>
<protein>
    <submittedName>
        <fullName evidence="1">Uncharacterized protein</fullName>
    </submittedName>
</protein>
<dbReference type="EMBL" id="CP000975">
    <property type="protein sequence ID" value="ACD82915.1"/>
    <property type="molecule type" value="Genomic_DNA"/>
</dbReference>
<dbReference type="STRING" id="481448.Minf_0860"/>
<reference evidence="1 2" key="1">
    <citation type="journal article" date="2008" name="Biol. Direct">
        <title>Complete genome sequence of the extremely acidophilic methanotroph isolate V4, Methylacidiphilum infernorum, a representative of the bacterial phylum Verrucomicrobia.</title>
        <authorList>
            <person name="Hou S."/>
            <person name="Makarova K.S."/>
            <person name="Saw J.H."/>
            <person name="Senin P."/>
            <person name="Ly B.V."/>
            <person name="Zhou Z."/>
            <person name="Ren Y."/>
            <person name="Wang J."/>
            <person name="Galperin M.Y."/>
            <person name="Omelchenko M.V."/>
            <person name="Wolf Y.I."/>
            <person name="Yutin N."/>
            <person name="Koonin E.V."/>
            <person name="Stott M.B."/>
            <person name="Mountain B.W."/>
            <person name="Crowe M.A."/>
            <person name="Smirnova A.V."/>
            <person name="Dunfield P.F."/>
            <person name="Feng L."/>
            <person name="Wang L."/>
            <person name="Alam M."/>
        </authorList>
    </citation>
    <scope>NUCLEOTIDE SEQUENCE [LARGE SCALE GENOMIC DNA]</scope>
    <source>
        <strain evidence="2">Isolate V4</strain>
    </source>
</reference>
<dbReference type="KEGG" id="min:Minf_0860"/>
<evidence type="ECO:0000313" key="1">
    <source>
        <dbReference type="EMBL" id="ACD82915.1"/>
    </source>
</evidence>
<proteinExistence type="predicted"/>
<evidence type="ECO:0000313" key="2">
    <source>
        <dbReference type="Proteomes" id="UP000009149"/>
    </source>
</evidence>